<name>A0A0R1Z488_9LACO</name>
<dbReference type="RefSeq" id="WP_057910219.1">
    <property type="nucleotide sequence ID" value="NZ_AZGK01000013.1"/>
</dbReference>
<evidence type="ECO:0000313" key="3">
    <source>
        <dbReference type="Proteomes" id="UP000051957"/>
    </source>
</evidence>
<dbReference type="AlphaFoldDB" id="A0A0R1Z488"/>
<dbReference type="EMBL" id="AZGK01000013">
    <property type="protein sequence ID" value="KRM45788.1"/>
    <property type="molecule type" value="Genomic_DNA"/>
</dbReference>
<sequence>MNKPIKLLSTILISTALLGTISSEIVSQSTAYAATSTTKKSKPTSKPGKKPTGSAPGQSSESDAKRSGQLSVSSTQTVSSNQVNSTTANQSAIYVHDGGNLTSENTTVSKTGDTTSADNSNFFGQNAGVLVTKNSSATISGLNETTDAVGANAIFASGSNAKVTVSSSNIKTSKSSSRGLDATLKGTVTATDTNISTQGSHSASVATDRGGGTVSINKGTLRTSGDGSPILYSTGNISASNIDGVASGAEAAVIEGDNNITVNDSTLTGSKNNGVMLYQSQSGDAETGTASFTMTNGSLTSKVKAGAKGTTNNTGALFYVTNTDAKVSLTNVKLSNASNTLIRLASDRWGTSGKNGGKLTFNANNQTLKGNVQVNKGSSLKLLLKNGSELTGNINKTKTSGTVSLTIDGSSTWNVTGTSHVTVLKSSKAHLKNIKSNGHNVYYDKSNSENSWLNGKTYSLNGGGKLVAE</sequence>
<feature type="region of interest" description="Disordered" evidence="1">
    <location>
        <begin position="32"/>
        <end position="121"/>
    </location>
</feature>
<dbReference type="GeneID" id="69802495"/>
<proteinExistence type="predicted"/>
<comment type="caution">
    <text evidence="2">The sequence shown here is derived from an EMBL/GenBank/DDBJ whole genome shotgun (WGS) entry which is preliminary data.</text>
</comment>
<dbReference type="PATRIC" id="fig|1423784.4.peg.704"/>
<evidence type="ECO:0000256" key="1">
    <source>
        <dbReference type="SAM" id="MobiDB-lite"/>
    </source>
</evidence>
<evidence type="ECO:0000313" key="2">
    <source>
        <dbReference type="EMBL" id="KRM45788.1"/>
    </source>
</evidence>
<feature type="compositionally biased region" description="Basic residues" evidence="1">
    <location>
        <begin position="39"/>
        <end position="49"/>
    </location>
</feature>
<evidence type="ECO:0008006" key="4">
    <source>
        <dbReference type="Google" id="ProtNLM"/>
    </source>
</evidence>
<feature type="compositionally biased region" description="Low complexity" evidence="1">
    <location>
        <begin position="71"/>
        <end position="91"/>
    </location>
</feature>
<gene>
    <name evidence="2" type="ORF">FC51_GL000699</name>
</gene>
<feature type="region of interest" description="Disordered" evidence="1">
    <location>
        <begin position="193"/>
        <end position="220"/>
    </location>
</feature>
<feature type="compositionally biased region" description="Polar residues" evidence="1">
    <location>
        <begin position="193"/>
        <end position="205"/>
    </location>
</feature>
<protein>
    <recommendedName>
        <fullName evidence="4">Adhesin</fullName>
    </recommendedName>
</protein>
<dbReference type="Gene3D" id="2.160.20.20">
    <property type="match status" value="1"/>
</dbReference>
<dbReference type="Proteomes" id="UP000051957">
    <property type="component" value="Unassembled WGS sequence"/>
</dbReference>
<dbReference type="InterPro" id="IPR012332">
    <property type="entry name" value="Autotransporter_pectin_lyase_C"/>
</dbReference>
<feature type="compositionally biased region" description="Polar residues" evidence="1">
    <location>
        <begin position="100"/>
        <end position="121"/>
    </location>
</feature>
<reference evidence="2 3" key="1">
    <citation type="journal article" date="2015" name="Genome Announc.">
        <title>Expanding the biotechnology potential of lactobacilli through comparative genomics of 213 strains and associated genera.</title>
        <authorList>
            <person name="Sun Z."/>
            <person name="Harris H.M."/>
            <person name="McCann A."/>
            <person name="Guo C."/>
            <person name="Argimon S."/>
            <person name="Zhang W."/>
            <person name="Yang X."/>
            <person name="Jeffery I.B."/>
            <person name="Cooney J.C."/>
            <person name="Kagawa T.F."/>
            <person name="Liu W."/>
            <person name="Song Y."/>
            <person name="Salvetti E."/>
            <person name="Wrobel A."/>
            <person name="Rasinkangas P."/>
            <person name="Parkhill J."/>
            <person name="Rea M.C."/>
            <person name="O'Sullivan O."/>
            <person name="Ritari J."/>
            <person name="Douillard F.P."/>
            <person name="Paul Ross R."/>
            <person name="Yang R."/>
            <person name="Briner A.E."/>
            <person name="Felis G.E."/>
            <person name="de Vos W.M."/>
            <person name="Barrangou R."/>
            <person name="Klaenhammer T.R."/>
            <person name="Caufield P.W."/>
            <person name="Cui Y."/>
            <person name="Zhang H."/>
            <person name="O'Toole P.W."/>
        </authorList>
    </citation>
    <scope>NUCLEOTIDE SEQUENCE [LARGE SCALE GENOMIC DNA]</scope>
    <source>
        <strain evidence="2 3">DSM 5707</strain>
    </source>
</reference>
<organism evidence="2 3">
    <name type="scientific">Lentilactobacillus parabuchneri DSM 5707 = NBRC 107865</name>
    <dbReference type="NCBI Taxonomy" id="1423784"/>
    <lineage>
        <taxon>Bacteria</taxon>
        <taxon>Bacillati</taxon>
        <taxon>Bacillota</taxon>
        <taxon>Bacilli</taxon>
        <taxon>Lactobacillales</taxon>
        <taxon>Lactobacillaceae</taxon>
        <taxon>Lentilactobacillus</taxon>
    </lineage>
</organism>
<accession>A0A0R1Z488</accession>